<accession>A0A158C8Q0</accession>
<gene>
    <name evidence="1" type="ORF">AWB75_04652</name>
</gene>
<name>A0A158C8Q0_9BURK</name>
<dbReference type="AlphaFoldDB" id="A0A158C8Q0"/>
<dbReference type="Proteomes" id="UP000054870">
    <property type="component" value="Unassembled WGS sequence"/>
</dbReference>
<keyword evidence="2" id="KW-1185">Reference proteome</keyword>
<evidence type="ECO:0000313" key="1">
    <source>
        <dbReference type="EMBL" id="SAK78286.1"/>
    </source>
</evidence>
<comment type="caution">
    <text evidence="1">The sequence shown here is derived from an EMBL/GenBank/DDBJ whole genome shotgun (WGS) entry which is preliminary data.</text>
</comment>
<organism evidence="1 2">
    <name type="scientific">Caballeronia catudaia</name>
    <dbReference type="NCBI Taxonomy" id="1777136"/>
    <lineage>
        <taxon>Bacteria</taxon>
        <taxon>Pseudomonadati</taxon>
        <taxon>Pseudomonadota</taxon>
        <taxon>Betaproteobacteria</taxon>
        <taxon>Burkholderiales</taxon>
        <taxon>Burkholderiaceae</taxon>
        <taxon>Caballeronia</taxon>
    </lineage>
</organism>
<reference evidence="1" key="1">
    <citation type="submission" date="2016-01" db="EMBL/GenBank/DDBJ databases">
        <authorList>
            <person name="Peeters C."/>
        </authorList>
    </citation>
    <scope>NUCLEOTIDE SEQUENCE [LARGE SCALE GENOMIC DNA]</scope>
    <source>
        <strain evidence="1">LMG 29318</strain>
    </source>
</reference>
<proteinExistence type="predicted"/>
<protein>
    <submittedName>
        <fullName evidence="1">Uncharacterized protein</fullName>
    </submittedName>
</protein>
<sequence>MEIIGDVLYAGYFCAKSKGWDEEKQVSFALAHACDAISKHFGIDAGISNTRCGPRTSRS</sequence>
<dbReference type="EMBL" id="FCOF02000024">
    <property type="protein sequence ID" value="SAK78286.1"/>
    <property type="molecule type" value="Genomic_DNA"/>
</dbReference>
<evidence type="ECO:0000313" key="2">
    <source>
        <dbReference type="Proteomes" id="UP000054870"/>
    </source>
</evidence>